<evidence type="ECO:0000313" key="3">
    <source>
        <dbReference type="Proteomes" id="UP000770661"/>
    </source>
</evidence>
<feature type="region of interest" description="Disordered" evidence="1">
    <location>
        <begin position="224"/>
        <end position="249"/>
    </location>
</feature>
<name>A0A8J5D679_CHIOP</name>
<evidence type="ECO:0000256" key="1">
    <source>
        <dbReference type="SAM" id="MobiDB-lite"/>
    </source>
</evidence>
<dbReference type="EMBL" id="JACEEZ010000143">
    <property type="protein sequence ID" value="KAG0730500.1"/>
    <property type="molecule type" value="Genomic_DNA"/>
</dbReference>
<feature type="compositionally biased region" description="Polar residues" evidence="1">
    <location>
        <begin position="232"/>
        <end position="244"/>
    </location>
</feature>
<dbReference type="Proteomes" id="UP000770661">
    <property type="component" value="Unassembled WGS sequence"/>
</dbReference>
<reference evidence="2" key="1">
    <citation type="submission" date="2020-07" db="EMBL/GenBank/DDBJ databases">
        <title>The High-quality genome of the commercially important snow crab, Chionoecetes opilio.</title>
        <authorList>
            <person name="Jeong J.-H."/>
            <person name="Ryu S."/>
        </authorList>
    </citation>
    <scope>NUCLEOTIDE SEQUENCE</scope>
    <source>
        <strain evidence="2">MADBK_172401_WGS</strain>
        <tissue evidence="2">Digestive gland</tissue>
    </source>
</reference>
<gene>
    <name evidence="2" type="ORF">GWK47_028158</name>
</gene>
<comment type="caution">
    <text evidence="2">The sequence shown here is derived from an EMBL/GenBank/DDBJ whole genome shotgun (WGS) entry which is preliminary data.</text>
</comment>
<feature type="region of interest" description="Disordered" evidence="1">
    <location>
        <begin position="130"/>
        <end position="201"/>
    </location>
</feature>
<proteinExistence type="predicted"/>
<sequence length="621" mass="66567">MGEVGEEAIKGEVEVCTPSETGCGVLDERDEAVAAAVEVVGASARRGVVDERDEAVAAAVEVVGASARRGVVDERDEAVAAAVEVVGASARRGVVALCASVAHIIRNNYRLQQQVRELEGQVKALQALTGTENTRAPSHCPSSLPDSPSAQRCGSAPPHFPAGSRGPGAARKASDPGSGGTLVRGHARASTGNLSRCGPNAASGFVRRKYSSLSLRRVWRTNHHSAGRTAASEHSSTDSLEQQDNNNNNNSKACIVTVAEVYSPPPVTTNSESDAVKLLAQKLTSVLQDDGTEQQHDSDNTVLCAPHPLAGCECVLCLQLAAHPDLLPYQIITDEGSLLPRGSTVLVGGRRVGTVVYFGHRKHQGRGPGTPQAPRTCEPPASPLGVTVLLWPPDEGEVFVPLNEVICQLDEEGTPSLEGEAATLAMGEGNTNTHEEENTATPLQGNTTGLYLTLTDPQGKEGMVEGMTVTGTNPERRPHEGGSLEGEDDLDSRYSECERGKLQFGDTWDSGCYMSLGRHSSEGSDQLSDLESEYGSVGPAWGSSLEEALNCVWRRHRRPDTQGRRQQQQQRADTFMLDTEVERQDYRLHGKVRKEWFLFAGLGLKCFVGRLKFPLIGYHHH</sequence>
<feature type="compositionally biased region" description="Polar residues" evidence="1">
    <location>
        <begin position="130"/>
        <end position="152"/>
    </location>
</feature>
<dbReference type="OrthoDB" id="6358407at2759"/>
<accession>A0A8J5D679</accession>
<keyword evidence="3" id="KW-1185">Reference proteome</keyword>
<organism evidence="2 3">
    <name type="scientific">Chionoecetes opilio</name>
    <name type="common">Atlantic snow crab</name>
    <name type="synonym">Cancer opilio</name>
    <dbReference type="NCBI Taxonomy" id="41210"/>
    <lineage>
        <taxon>Eukaryota</taxon>
        <taxon>Metazoa</taxon>
        <taxon>Ecdysozoa</taxon>
        <taxon>Arthropoda</taxon>
        <taxon>Crustacea</taxon>
        <taxon>Multicrustacea</taxon>
        <taxon>Malacostraca</taxon>
        <taxon>Eumalacostraca</taxon>
        <taxon>Eucarida</taxon>
        <taxon>Decapoda</taxon>
        <taxon>Pleocyemata</taxon>
        <taxon>Brachyura</taxon>
        <taxon>Eubrachyura</taxon>
        <taxon>Majoidea</taxon>
        <taxon>Majidae</taxon>
        <taxon>Chionoecetes</taxon>
    </lineage>
</organism>
<evidence type="ECO:0000313" key="2">
    <source>
        <dbReference type="EMBL" id="KAG0730500.1"/>
    </source>
</evidence>
<protein>
    <submittedName>
        <fullName evidence="2">Uncharacterized protein</fullName>
    </submittedName>
</protein>
<feature type="region of interest" description="Disordered" evidence="1">
    <location>
        <begin position="470"/>
        <end position="491"/>
    </location>
</feature>
<dbReference type="AlphaFoldDB" id="A0A8J5D679"/>